<dbReference type="HAMAP" id="MF_00558">
    <property type="entry name" value="Succ_CoA_beta"/>
    <property type="match status" value="1"/>
</dbReference>
<dbReference type="InterPro" id="IPR016102">
    <property type="entry name" value="Succinyl-CoA_synth-like"/>
</dbReference>
<keyword evidence="5 7" id="KW-0547">Nucleotide-binding</keyword>
<dbReference type="InterPro" id="IPR005811">
    <property type="entry name" value="SUCC_ACL_C"/>
</dbReference>
<dbReference type="SUPFAM" id="SSF52210">
    <property type="entry name" value="Succinyl-CoA synthetase domains"/>
    <property type="match status" value="1"/>
</dbReference>
<comment type="caution">
    <text evidence="11">The sequence shown here is derived from an EMBL/GenBank/DDBJ whole genome shotgun (WGS) entry which is preliminary data.</text>
</comment>
<dbReference type="Gene3D" id="3.30.470.20">
    <property type="entry name" value="ATP-grasp fold, B domain"/>
    <property type="match status" value="1"/>
</dbReference>
<dbReference type="InterPro" id="IPR017866">
    <property type="entry name" value="Succ-CoA_synthase_bsu_CS"/>
</dbReference>
<dbReference type="InterPro" id="IPR013650">
    <property type="entry name" value="ATP-grasp_succ-CoA_synth-type"/>
</dbReference>
<keyword evidence="2 7" id="KW-0816">Tricarboxylic acid cycle</keyword>
<dbReference type="GO" id="GO:0000287">
    <property type="term" value="F:magnesium ion binding"/>
    <property type="evidence" value="ECO:0007669"/>
    <property type="project" value="UniProtKB-UniRule"/>
</dbReference>
<dbReference type="Gene3D" id="3.40.50.261">
    <property type="entry name" value="Succinyl-CoA synthetase domains"/>
    <property type="match status" value="1"/>
</dbReference>
<keyword evidence="6 7" id="KW-0460">Magnesium</keyword>
<dbReference type="GO" id="GO:0005524">
    <property type="term" value="F:ATP binding"/>
    <property type="evidence" value="ECO:0007669"/>
    <property type="project" value="UniProtKB-UniRule"/>
</dbReference>
<comment type="catalytic activity">
    <reaction evidence="7">
        <text>succinate + ATP + CoA = succinyl-CoA + ADP + phosphate</text>
        <dbReference type="Rhea" id="RHEA:17661"/>
        <dbReference type="ChEBI" id="CHEBI:30031"/>
        <dbReference type="ChEBI" id="CHEBI:30616"/>
        <dbReference type="ChEBI" id="CHEBI:43474"/>
        <dbReference type="ChEBI" id="CHEBI:57287"/>
        <dbReference type="ChEBI" id="CHEBI:57292"/>
        <dbReference type="ChEBI" id="CHEBI:456216"/>
        <dbReference type="EC" id="6.2.1.5"/>
    </reaction>
</comment>
<dbReference type="NCBIfam" id="NF001913">
    <property type="entry name" value="PRK00696.1"/>
    <property type="match status" value="1"/>
</dbReference>
<keyword evidence="4 7" id="KW-0479">Metal-binding</keyword>
<feature type="binding site" evidence="7">
    <location>
        <position position="77"/>
    </location>
    <ligand>
        <name>ATP</name>
        <dbReference type="ChEBI" id="CHEBI:30616"/>
    </ligand>
</feature>
<evidence type="ECO:0000256" key="5">
    <source>
        <dbReference type="ARBA" id="ARBA00022741"/>
    </source>
</evidence>
<comment type="function">
    <text evidence="7">Succinyl-CoA synthetase functions in the citric acid cycle (TCA), coupling the hydrolysis of succinyl-CoA to the synthesis of ATP and thus represents the only step of substrate-level phosphorylation in the TCA. The beta subunit provides nucleotide specificity of the enzyme and binds the substrate succinate, while the binding sites for coenzyme A and phosphate are found in the alpha subunit.</text>
</comment>
<evidence type="ECO:0000313" key="12">
    <source>
        <dbReference type="Proteomes" id="UP000717585"/>
    </source>
</evidence>
<comment type="pathway">
    <text evidence="1 7">Carbohydrate metabolism; tricarboxylic acid cycle; succinate from succinyl-CoA (ligase route): step 1/1.</text>
</comment>
<evidence type="ECO:0000256" key="7">
    <source>
        <dbReference type="HAMAP-Rule" id="MF_03219"/>
    </source>
</evidence>
<keyword evidence="7" id="KW-0067">ATP-binding</keyword>
<keyword evidence="12" id="KW-1185">Reference proteome</keyword>
<feature type="domain" description="ATP-grasp fold succinyl-CoA synthetase-type" evidence="10">
    <location>
        <begin position="31"/>
        <end position="241"/>
    </location>
</feature>
<sequence>MLSNFTAKGSEMLSCVTNGAMSLGFARNLSIHEYQSKGLLKSFGVDTMIGEPAATPAEAERKAKEVLAKGSGKLVVKSQIHAGGRGIGVFPRTGFQGGVKLADSAKAAGELASKMLNEVLVTKQTGPDGRLVRTVYLEDAAPVKREMYLALLMDRAYGGPVVIASTEGGVDIETVAHTNPNAILKFPVDINAGMSTEQAMDIARGLKFDEKSVPQAADQIQKLYNVFIETDATQVEINPFAETTDGKAICLDAKFNFDDNAEYRHADIFAMRDPLEEDPFELEAMKHDLNWVTLDGNVGCVVNGAGLAMATLDYMTLAGGKPANFLDLGGGVNQKTAQEALALVSKNPQTKMIFINIFGGIVSTAMVARALLEAMKVVKIDVPLVIRLDGTDSVEARKILKESGLKYTEATSFEDGIDKCVTISKWL</sequence>
<dbReference type="Proteomes" id="UP000717585">
    <property type="component" value="Unassembled WGS sequence"/>
</dbReference>
<evidence type="ECO:0000256" key="8">
    <source>
        <dbReference type="RuleBase" id="RU361258"/>
    </source>
</evidence>
<feature type="domain" description="ATP-citrate synthase/succinyl-CoA ligase C-terminal" evidence="9">
    <location>
        <begin position="301"/>
        <end position="412"/>
    </location>
</feature>
<comment type="subcellular location">
    <subcellularLocation>
        <location evidence="7">Mitochondrion</location>
    </subcellularLocation>
</comment>
<feature type="binding site" evidence="7">
    <location>
        <position position="303"/>
    </location>
    <ligand>
        <name>substrate</name>
        <note>ligand shared with subunit alpha</note>
    </ligand>
</feature>
<dbReference type="GO" id="GO:0006099">
    <property type="term" value="P:tricarboxylic acid cycle"/>
    <property type="evidence" value="ECO:0007669"/>
    <property type="project" value="UniProtKB-UniRule"/>
</dbReference>
<dbReference type="PANTHER" id="PTHR11815:SF10">
    <property type="entry name" value="SUCCINATE--COA LIGASE [GDP-FORMING] SUBUNIT BETA, MITOCHONDRIAL"/>
    <property type="match status" value="1"/>
</dbReference>
<evidence type="ECO:0000256" key="1">
    <source>
        <dbReference type="ARBA" id="ARBA00005064"/>
    </source>
</evidence>
<dbReference type="Gene3D" id="3.30.1490.20">
    <property type="entry name" value="ATP-grasp fold, A domain"/>
    <property type="match status" value="1"/>
</dbReference>
<feature type="binding site" evidence="7">
    <location>
        <begin position="360"/>
        <end position="362"/>
    </location>
    <ligand>
        <name>substrate</name>
        <note>ligand shared with subunit alpha</note>
    </ligand>
</feature>
<dbReference type="InterPro" id="IPR013815">
    <property type="entry name" value="ATP_grasp_subdomain_1"/>
</dbReference>
<evidence type="ECO:0000256" key="6">
    <source>
        <dbReference type="ARBA" id="ARBA00022842"/>
    </source>
</evidence>
<dbReference type="GO" id="GO:0042709">
    <property type="term" value="C:succinate-CoA ligase complex"/>
    <property type="evidence" value="ECO:0007669"/>
    <property type="project" value="TreeGrafter"/>
</dbReference>
<name>A0A8J6B876_9EUKA</name>
<dbReference type="GO" id="GO:0006104">
    <property type="term" value="P:succinyl-CoA metabolic process"/>
    <property type="evidence" value="ECO:0007669"/>
    <property type="project" value="TreeGrafter"/>
</dbReference>
<comment type="subunit">
    <text evidence="7 8">Heterodimer of an alpha and a beta subunit.</text>
</comment>
<dbReference type="GO" id="GO:0004775">
    <property type="term" value="F:succinate-CoA ligase (ADP-forming) activity"/>
    <property type="evidence" value="ECO:0007669"/>
    <property type="project" value="UniProtKB-UniRule"/>
</dbReference>
<feature type="binding site" evidence="7">
    <location>
        <position position="146"/>
    </location>
    <ligand>
        <name>ATP</name>
        <dbReference type="ChEBI" id="CHEBI:30616"/>
    </ligand>
</feature>
<dbReference type="InterPro" id="IPR005809">
    <property type="entry name" value="Succ_CoA_ligase-like_bsu"/>
</dbReference>
<dbReference type="SUPFAM" id="SSF56059">
    <property type="entry name" value="Glutathione synthetase ATP-binding domain-like"/>
    <property type="match status" value="1"/>
</dbReference>
<dbReference type="Pfam" id="PF08442">
    <property type="entry name" value="ATP-grasp_2"/>
    <property type="match status" value="1"/>
</dbReference>
<dbReference type="EMBL" id="JAHDYR010000013">
    <property type="protein sequence ID" value="KAG9394757.1"/>
    <property type="molecule type" value="Genomic_DNA"/>
</dbReference>
<proteinExistence type="inferred from homology"/>
<dbReference type="PANTHER" id="PTHR11815">
    <property type="entry name" value="SUCCINYL-COA SYNTHETASE BETA CHAIN"/>
    <property type="match status" value="1"/>
</dbReference>
<dbReference type="PROSITE" id="PS01217">
    <property type="entry name" value="SUCCINYL_COA_LIG_3"/>
    <property type="match status" value="1"/>
</dbReference>
<dbReference type="FunFam" id="3.40.50.261:FF:000001">
    <property type="entry name" value="Succinate--CoA ligase [ADP-forming] subunit beta"/>
    <property type="match status" value="1"/>
</dbReference>
<evidence type="ECO:0000259" key="9">
    <source>
        <dbReference type="Pfam" id="PF00549"/>
    </source>
</evidence>
<dbReference type="PIRSF" id="PIRSF001554">
    <property type="entry name" value="SucCS_beta"/>
    <property type="match status" value="1"/>
</dbReference>
<dbReference type="AlphaFoldDB" id="A0A8J6B876"/>
<dbReference type="GO" id="GO:0005739">
    <property type="term" value="C:mitochondrion"/>
    <property type="evidence" value="ECO:0007669"/>
    <property type="project" value="UniProtKB-SubCell"/>
</dbReference>
<reference evidence="11" key="1">
    <citation type="submission" date="2021-05" db="EMBL/GenBank/DDBJ databases">
        <title>A free-living protist that lacks canonical eukaryotic 1 DNA replication and segregation systems.</title>
        <authorList>
            <person name="Salas-Leiva D.E."/>
            <person name="Tromer E.C."/>
            <person name="Curtis B.A."/>
            <person name="Jerlstrom-Hultqvist J."/>
            <person name="Kolisko M."/>
            <person name="Yi Z."/>
            <person name="Salas-Leiva J.S."/>
            <person name="Gallot-Lavallee L."/>
            <person name="Kops G.J.P.L."/>
            <person name="Archibald J.M."/>
            <person name="Simpson A.G.B."/>
            <person name="Roger A.J."/>
        </authorList>
    </citation>
    <scope>NUCLEOTIDE SEQUENCE</scope>
    <source>
        <strain evidence="11">BICM</strain>
    </source>
</reference>
<evidence type="ECO:0000256" key="2">
    <source>
        <dbReference type="ARBA" id="ARBA00022532"/>
    </source>
</evidence>
<organism evidence="11 12">
    <name type="scientific">Carpediemonas membranifera</name>
    <dbReference type="NCBI Taxonomy" id="201153"/>
    <lineage>
        <taxon>Eukaryota</taxon>
        <taxon>Metamonada</taxon>
        <taxon>Carpediemonas-like organisms</taxon>
        <taxon>Carpediemonas</taxon>
    </lineage>
</organism>
<protein>
    <recommendedName>
        <fullName evidence="7">Succinate--CoA ligase [ADP-forming] subunit beta, mitochondrial</fullName>
        <ecNumber evidence="7">6.2.1.5</ecNumber>
    </recommendedName>
    <alternativeName>
        <fullName evidence="7">Succinyl-CoA synthetase beta chain</fullName>
        <shortName evidence="7">SCS-beta</shortName>
    </alternativeName>
</protein>
<dbReference type="NCBIfam" id="TIGR01016">
    <property type="entry name" value="sucCoAbeta"/>
    <property type="match status" value="1"/>
</dbReference>
<dbReference type="FunFam" id="3.30.470.20:FF:000002">
    <property type="entry name" value="Succinate--CoA ligase [ADP-forming] subunit beta"/>
    <property type="match status" value="1"/>
</dbReference>
<evidence type="ECO:0000313" key="11">
    <source>
        <dbReference type="EMBL" id="KAG9394757.1"/>
    </source>
</evidence>
<keyword evidence="3 7" id="KW-0436">Ligase</keyword>
<keyword evidence="7" id="KW-0496">Mitochondrion</keyword>
<comment type="cofactor">
    <cofactor evidence="7">
        <name>Mg(2+)</name>
        <dbReference type="ChEBI" id="CHEBI:18420"/>
    </cofactor>
    <text evidence="7">Binds 1 Mg(2+) ion per subunit.</text>
</comment>
<evidence type="ECO:0000256" key="3">
    <source>
        <dbReference type="ARBA" id="ARBA00022598"/>
    </source>
</evidence>
<feature type="binding site" evidence="7">
    <location>
        <position position="238"/>
    </location>
    <ligand>
        <name>Mg(2+)</name>
        <dbReference type="ChEBI" id="CHEBI:18420"/>
    </ligand>
</feature>
<gene>
    <name evidence="11" type="ORF">J8273_3733</name>
</gene>
<accession>A0A8J6B876</accession>
<evidence type="ECO:0000256" key="4">
    <source>
        <dbReference type="ARBA" id="ARBA00022723"/>
    </source>
</evidence>
<dbReference type="EC" id="6.2.1.5" evidence="7"/>
<feature type="binding site" evidence="7">
    <location>
        <begin position="84"/>
        <end position="86"/>
    </location>
    <ligand>
        <name>ATP</name>
        <dbReference type="ChEBI" id="CHEBI:30616"/>
    </ligand>
</feature>
<dbReference type="UniPathway" id="UPA00223">
    <property type="reaction ID" value="UER00999"/>
</dbReference>
<dbReference type="Pfam" id="PF00549">
    <property type="entry name" value="Ligase_CoA"/>
    <property type="match status" value="1"/>
</dbReference>
<feature type="binding site" evidence="7">
    <location>
        <position position="252"/>
    </location>
    <ligand>
        <name>Mg(2+)</name>
        <dbReference type="ChEBI" id="CHEBI:18420"/>
    </ligand>
</feature>
<dbReference type="OrthoDB" id="1552at2759"/>
<comment type="similarity">
    <text evidence="7 8">Belongs to the succinate/malate CoA ligase beta subunit family.</text>
</comment>
<evidence type="ECO:0000259" key="10">
    <source>
        <dbReference type="Pfam" id="PF08442"/>
    </source>
</evidence>